<feature type="chain" id="PRO_5047045859" description="Outer membrane protein beta-barrel domain-containing protein" evidence="1">
    <location>
        <begin position="25"/>
        <end position="221"/>
    </location>
</feature>
<comment type="caution">
    <text evidence="2">The sequence shown here is derived from an EMBL/GenBank/DDBJ whole genome shotgun (WGS) entry which is preliminary data.</text>
</comment>
<keyword evidence="3" id="KW-1185">Reference proteome</keyword>
<sequence>MTKKITLYTALFTAFLLGGTSAQAQDLTHLPEVSSQAAVTTTTKADSVQAIASPKFSWVSYSLSAGAAFSNFGSASYLEPRVQYHVTPRFSVFSSLMMVQAWGGPAISSAQHEGGASHSVMGDPASRSYLLHVGGSYAMSEKLLLSGSVWKNIGPTSPARYMANPFTYGGYPQQGFNFQAQYQLAPNVTISGGVRYGSGNTGYFGAPGAFYNNGSAFGNPF</sequence>
<evidence type="ECO:0000256" key="1">
    <source>
        <dbReference type="SAM" id="SignalP"/>
    </source>
</evidence>
<dbReference type="RefSeq" id="WP_345164797.1">
    <property type="nucleotide sequence ID" value="NZ_BAABGX010000002.1"/>
</dbReference>
<feature type="signal peptide" evidence="1">
    <location>
        <begin position="1"/>
        <end position="24"/>
    </location>
</feature>
<keyword evidence="1" id="KW-0732">Signal</keyword>
<gene>
    <name evidence="2" type="ORF">GCM10023183_17800</name>
</gene>
<organism evidence="2 3">
    <name type="scientific">Nibribacter koreensis</name>
    <dbReference type="NCBI Taxonomy" id="1084519"/>
    <lineage>
        <taxon>Bacteria</taxon>
        <taxon>Pseudomonadati</taxon>
        <taxon>Bacteroidota</taxon>
        <taxon>Cytophagia</taxon>
        <taxon>Cytophagales</taxon>
        <taxon>Hymenobacteraceae</taxon>
        <taxon>Nibribacter</taxon>
    </lineage>
</organism>
<protein>
    <recommendedName>
        <fullName evidence="4">Outer membrane protein beta-barrel domain-containing protein</fullName>
    </recommendedName>
</protein>
<name>A0ABP8FIR1_9BACT</name>
<dbReference type="EMBL" id="BAABGX010000002">
    <property type="protein sequence ID" value="GAA4304456.1"/>
    <property type="molecule type" value="Genomic_DNA"/>
</dbReference>
<dbReference type="Proteomes" id="UP001501844">
    <property type="component" value="Unassembled WGS sequence"/>
</dbReference>
<accession>A0ABP8FIR1</accession>
<evidence type="ECO:0008006" key="4">
    <source>
        <dbReference type="Google" id="ProtNLM"/>
    </source>
</evidence>
<evidence type="ECO:0000313" key="2">
    <source>
        <dbReference type="EMBL" id="GAA4304456.1"/>
    </source>
</evidence>
<reference evidence="3" key="1">
    <citation type="journal article" date="2019" name="Int. J. Syst. Evol. Microbiol.">
        <title>The Global Catalogue of Microorganisms (GCM) 10K type strain sequencing project: providing services to taxonomists for standard genome sequencing and annotation.</title>
        <authorList>
            <consortium name="The Broad Institute Genomics Platform"/>
            <consortium name="The Broad Institute Genome Sequencing Center for Infectious Disease"/>
            <person name="Wu L."/>
            <person name="Ma J."/>
        </authorList>
    </citation>
    <scope>NUCLEOTIDE SEQUENCE [LARGE SCALE GENOMIC DNA]</scope>
    <source>
        <strain evidence="3">JCM 17917</strain>
    </source>
</reference>
<proteinExistence type="predicted"/>
<evidence type="ECO:0000313" key="3">
    <source>
        <dbReference type="Proteomes" id="UP001501844"/>
    </source>
</evidence>